<reference evidence="1" key="2">
    <citation type="submission" date="2023-04" db="EMBL/GenBank/DDBJ databases">
        <authorList>
            <person name="Bruccoleri R.E."/>
            <person name="Oakeley E.J."/>
            <person name="Faust A.-M."/>
            <person name="Dessus-Babus S."/>
            <person name="Altorfer M."/>
            <person name="Burckhardt D."/>
            <person name="Oertli M."/>
            <person name="Naumann U."/>
            <person name="Petersen F."/>
            <person name="Wong J."/>
        </authorList>
    </citation>
    <scope>NUCLEOTIDE SEQUENCE</scope>
    <source>
        <strain evidence="1">GSM-AAB239-AS_SAM_17_03QT</strain>
        <tissue evidence="1">Leaf</tissue>
    </source>
</reference>
<dbReference type="Proteomes" id="UP001140949">
    <property type="component" value="Unassembled WGS sequence"/>
</dbReference>
<protein>
    <submittedName>
        <fullName evidence="1">Uncharacterized protein</fullName>
    </submittedName>
</protein>
<dbReference type="AlphaFoldDB" id="A0AAX6HI44"/>
<gene>
    <name evidence="1" type="ORF">M6B38_311615</name>
</gene>
<proteinExistence type="predicted"/>
<comment type="caution">
    <text evidence="1">The sequence shown here is derived from an EMBL/GenBank/DDBJ whole genome shotgun (WGS) entry which is preliminary data.</text>
</comment>
<organism evidence="1 2">
    <name type="scientific">Iris pallida</name>
    <name type="common">Sweet iris</name>
    <dbReference type="NCBI Taxonomy" id="29817"/>
    <lineage>
        <taxon>Eukaryota</taxon>
        <taxon>Viridiplantae</taxon>
        <taxon>Streptophyta</taxon>
        <taxon>Embryophyta</taxon>
        <taxon>Tracheophyta</taxon>
        <taxon>Spermatophyta</taxon>
        <taxon>Magnoliopsida</taxon>
        <taxon>Liliopsida</taxon>
        <taxon>Asparagales</taxon>
        <taxon>Iridaceae</taxon>
        <taxon>Iridoideae</taxon>
        <taxon>Irideae</taxon>
        <taxon>Iris</taxon>
    </lineage>
</organism>
<evidence type="ECO:0000313" key="2">
    <source>
        <dbReference type="Proteomes" id="UP001140949"/>
    </source>
</evidence>
<reference evidence="1" key="1">
    <citation type="journal article" date="2023" name="GigaByte">
        <title>Genome assembly of the bearded iris, Iris pallida Lam.</title>
        <authorList>
            <person name="Bruccoleri R.E."/>
            <person name="Oakeley E.J."/>
            <person name="Faust A.M.E."/>
            <person name="Altorfer M."/>
            <person name="Dessus-Babus S."/>
            <person name="Burckhardt D."/>
            <person name="Oertli M."/>
            <person name="Naumann U."/>
            <person name="Petersen F."/>
            <person name="Wong J."/>
        </authorList>
    </citation>
    <scope>NUCLEOTIDE SEQUENCE</scope>
    <source>
        <strain evidence="1">GSM-AAB239-AS_SAM_17_03QT</strain>
    </source>
</reference>
<dbReference type="EMBL" id="JANAVB010009595">
    <property type="protein sequence ID" value="KAJ6840194.1"/>
    <property type="molecule type" value="Genomic_DNA"/>
</dbReference>
<keyword evidence="2" id="KW-1185">Reference proteome</keyword>
<accession>A0AAX6HI44</accession>
<name>A0AAX6HI44_IRIPA</name>
<sequence>MQGVFGLSSRLGSCPTGVRDQSSTGVCVVYLVHNHIVAVSVDQHARSCLEDFQLYYPFSITRSKARLGPSLYTKEVVSDSWGGRVCFLVLCLDAVQFPFRMQGVFGLSSRLGSCPTGVRDQSSTGVCVVYLVHNHIVAVSVDQHARSCLVCSYIVSFEASIECCMEQLDLNGSSTNGGSNLVAGVGFC</sequence>
<evidence type="ECO:0000313" key="1">
    <source>
        <dbReference type="EMBL" id="KAJ6840194.1"/>
    </source>
</evidence>